<sequence>MAFETRSGKDAGTAFDISSILASETALWKSFGFDLPLRVTAELLSFGSRRLEAQAEHVRALGRCGSPAEVMKSQTAFLTRAIADYQREAETLSRDLADAAPPALRTSA</sequence>
<evidence type="ECO:0000313" key="2">
    <source>
        <dbReference type="EMBL" id="GJD99232.1"/>
    </source>
</evidence>
<dbReference type="Proteomes" id="UP001055153">
    <property type="component" value="Unassembled WGS sequence"/>
</dbReference>
<comment type="caution">
    <text evidence="2">The sequence shown here is derived from an EMBL/GenBank/DDBJ whole genome shotgun (WGS) entry which is preliminary data.</text>
</comment>
<dbReference type="InterPro" id="IPR018968">
    <property type="entry name" value="Phasin"/>
</dbReference>
<gene>
    <name evidence="2" type="ORF">GMJLKIPL_1148</name>
</gene>
<evidence type="ECO:0000313" key="3">
    <source>
        <dbReference type="Proteomes" id="UP001055153"/>
    </source>
</evidence>
<reference evidence="2" key="2">
    <citation type="submission" date="2021-08" db="EMBL/GenBank/DDBJ databases">
        <authorList>
            <person name="Tani A."/>
            <person name="Ola A."/>
            <person name="Ogura Y."/>
            <person name="Katsura K."/>
            <person name="Hayashi T."/>
        </authorList>
    </citation>
    <scope>NUCLEOTIDE SEQUENCE</scope>
    <source>
        <strain evidence="2">DSM 17168</strain>
    </source>
</reference>
<reference evidence="2" key="1">
    <citation type="journal article" date="2021" name="Front. Microbiol.">
        <title>Comprehensive Comparative Genomics and Phenotyping of Methylobacterium Species.</title>
        <authorList>
            <person name="Alessa O."/>
            <person name="Ogura Y."/>
            <person name="Fujitani Y."/>
            <person name="Takami H."/>
            <person name="Hayashi T."/>
            <person name="Sahin N."/>
            <person name="Tani A."/>
        </authorList>
    </citation>
    <scope>NUCLEOTIDE SEQUENCE</scope>
    <source>
        <strain evidence="2">DSM 17168</strain>
    </source>
</reference>
<feature type="domain" description="Phasin" evidence="1">
    <location>
        <begin position="39"/>
        <end position="94"/>
    </location>
</feature>
<evidence type="ECO:0000259" key="1">
    <source>
        <dbReference type="Pfam" id="PF09361"/>
    </source>
</evidence>
<proteinExistence type="predicted"/>
<dbReference type="Pfam" id="PF09361">
    <property type="entry name" value="Phasin_2"/>
    <property type="match status" value="1"/>
</dbReference>
<name>A0ABQ4SA16_9HYPH</name>
<accession>A0ABQ4SA16</accession>
<keyword evidence="3" id="KW-1185">Reference proteome</keyword>
<protein>
    <recommendedName>
        <fullName evidence="1">Phasin domain-containing protein</fullName>
    </recommendedName>
</protein>
<organism evidence="2 3">
    <name type="scientific">Methylobacterium isbiliense</name>
    <dbReference type="NCBI Taxonomy" id="315478"/>
    <lineage>
        <taxon>Bacteria</taxon>
        <taxon>Pseudomonadati</taxon>
        <taxon>Pseudomonadota</taxon>
        <taxon>Alphaproteobacteria</taxon>
        <taxon>Hyphomicrobiales</taxon>
        <taxon>Methylobacteriaceae</taxon>
        <taxon>Methylobacterium</taxon>
    </lineage>
</organism>
<dbReference type="RefSeq" id="WP_238234119.1">
    <property type="nucleotide sequence ID" value="NZ_BPQQ01000011.1"/>
</dbReference>
<dbReference type="EMBL" id="BPQQ01000011">
    <property type="protein sequence ID" value="GJD99232.1"/>
    <property type="molecule type" value="Genomic_DNA"/>
</dbReference>